<protein>
    <submittedName>
        <fullName evidence="1">Uncharacterized protein</fullName>
    </submittedName>
</protein>
<sequence>MDLPARRIVESLRLMFLALPVPSWVEDATIIVSMPLKIDKVQCFHLENLLENFVFSRRRACLRRQQQPKQPEAQHEKSPD</sequence>
<organism evidence="1 2">
    <name type="scientific">Falsiroseomonas tokyonensis</name>
    <dbReference type="NCBI Taxonomy" id="430521"/>
    <lineage>
        <taxon>Bacteria</taxon>
        <taxon>Pseudomonadati</taxon>
        <taxon>Pseudomonadota</taxon>
        <taxon>Alphaproteobacteria</taxon>
        <taxon>Acetobacterales</taxon>
        <taxon>Roseomonadaceae</taxon>
        <taxon>Falsiroseomonas</taxon>
    </lineage>
</organism>
<keyword evidence="2" id="KW-1185">Reference proteome</keyword>
<dbReference type="EMBL" id="JBHRSB010000001">
    <property type="protein sequence ID" value="MFC2998639.1"/>
    <property type="molecule type" value="Genomic_DNA"/>
</dbReference>
<name>A0ABV7BND7_9PROT</name>
<evidence type="ECO:0000313" key="1">
    <source>
        <dbReference type="EMBL" id="MFC2998639.1"/>
    </source>
</evidence>
<evidence type="ECO:0000313" key="2">
    <source>
        <dbReference type="Proteomes" id="UP001595420"/>
    </source>
</evidence>
<dbReference type="RefSeq" id="WP_216834102.1">
    <property type="nucleotide sequence ID" value="NZ_JAFNJS010000001.1"/>
</dbReference>
<proteinExistence type="predicted"/>
<comment type="caution">
    <text evidence="1">The sequence shown here is derived from an EMBL/GenBank/DDBJ whole genome shotgun (WGS) entry which is preliminary data.</text>
</comment>
<gene>
    <name evidence="1" type="ORF">ACFOD3_01975</name>
</gene>
<accession>A0ABV7BND7</accession>
<reference evidence="2" key="1">
    <citation type="journal article" date="2019" name="Int. J. Syst. Evol. Microbiol.">
        <title>The Global Catalogue of Microorganisms (GCM) 10K type strain sequencing project: providing services to taxonomists for standard genome sequencing and annotation.</title>
        <authorList>
            <consortium name="The Broad Institute Genomics Platform"/>
            <consortium name="The Broad Institute Genome Sequencing Center for Infectious Disease"/>
            <person name="Wu L."/>
            <person name="Ma J."/>
        </authorList>
    </citation>
    <scope>NUCLEOTIDE SEQUENCE [LARGE SCALE GENOMIC DNA]</scope>
    <source>
        <strain evidence="2">CGMCC 1.16855</strain>
    </source>
</reference>
<dbReference type="Proteomes" id="UP001595420">
    <property type="component" value="Unassembled WGS sequence"/>
</dbReference>